<dbReference type="SUPFAM" id="SSF53850">
    <property type="entry name" value="Periplasmic binding protein-like II"/>
    <property type="match status" value="1"/>
</dbReference>
<keyword evidence="6" id="KW-1185">Reference proteome</keyword>
<comment type="similarity">
    <text evidence="2">Belongs to the bacterial solute-binding protein 1 family.</text>
</comment>
<dbReference type="RefSeq" id="WP_397081197.1">
    <property type="nucleotide sequence ID" value="NZ_JBITGY010000003.1"/>
</dbReference>
<dbReference type="InterPro" id="IPR050490">
    <property type="entry name" value="Bact_solute-bd_prot1"/>
</dbReference>
<name>A0ABW7YQI4_9ACTN</name>
<evidence type="ECO:0000256" key="3">
    <source>
        <dbReference type="ARBA" id="ARBA00022448"/>
    </source>
</evidence>
<evidence type="ECO:0000256" key="2">
    <source>
        <dbReference type="ARBA" id="ARBA00008520"/>
    </source>
</evidence>
<reference evidence="5 6" key="1">
    <citation type="submission" date="2024-10" db="EMBL/GenBank/DDBJ databases">
        <title>The Natural Products Discovery Center: Release of the First 8490 Sequenced Strains for Exploring Actinobacteria Biosynthetic Diversity.</title>
        <authorList>
            <person name="Kalkreuter E."/>
            <person name="Kautsar S.A."/>
            <person name="Yang D."/>
            <person name="Bader C.D."/>
            <person name="Teijaro C.N."/>
            <person name="Fluegel L."/>
            <person name="Davis C.M."/>
            <person name="Simpson J.R."/>
            <person name="Lauterbach L."/>
            <person name="Steele A.D."/>
            <person name="Gui C."/>
            <person name="Meng S."/>
            <person name="Li G."/>
            <person name="Viehrig K."/>
            <person name="Ye F."/>
            <person name="Su P."/>
            <person name="Kiefer A.F."/>
            <person name="Nichols A."/>
            <person name="Cepeda A.J."/>
            <person name="Yan W."/>
            <person name="Fan B."/>
            <person name="Jiang Y."/>
            <person name="Adhikari A."/>
            <person name="Zheng C.-J."/>
            <person name="Schuster L."/>
            <person name="Cowan T.M."/>
            <person name="Smanski M.J."/>
            <person name="Chevrette M.G."/>
            <person name="De Carvalho L.P.S."/>
            <person name="Shen B."/>
        </authorList>
    </citation>
    <scope>NUCLEOTIDE SEQUENCE [LARGE SCALE GENOMIC DNA]</scope>
    <source>
        <strain evidence="5 6">NPDC050545</strain>
    </source>
</reference>
<evidence type="ECO:0000313" key="5">
    <source>
        <dbReference type="EMBL" id="MFI6497936.1"/>
    </source>
</evidence>
<evidence type="ECO:0000256" key="1">
    <source>
        <dbReference type="ARBA" id="ARBA00004196"/>
    </source>
</evidence>
<keyword evidence="3" id="KW-0813">Transport</keyword>
<accession>A0ABW7YQI4</accession>
<comment type="subcellular location">
    <subcellularLocation>
        <location evidence="1">Cell envelope</location>
    </subcellularLocation>
</comment>
<comment type="caution">
    <text evidence="5">The sequence shown here is derived from an EMBL/GenBank/DDBJ whole genome shotgun (WGS) entry which is preliminary data.</text>
</comment>
<dbReference type="PROSITE" id="PS51257">
    <property type="entry name" value="PROKAR_LIPOPROTEIN"/>
    <property type="match status" value="1"/>
</dbReference>
<dbReference type="InterPro" id="IPR006059">
    <property type="entry name" value="SBP"/>
</dbReference>
<keyword evidence="4" id="KW-0732">Signal</keyword>
<dbReference type="PANTHER" id="PTHR43649">
    <property type="entry name" value="ARABINOSE-BINDING PROTEIN-RELATED"/>
    <property type="match status" value="1"/>
</dbReference>
<dbReference type="PROSITE" id="PS51318">
    <property type="entry name" value="TAT"/>
    <property type="match status" value="1"/>
</dbReference>
<proteinExistence type="inferred from homology"/>
<dbReference type="Proteomes" id="UP001612741">
    <property type="component" value="Unassembled WGS sequence"/>
</dbReference>
<organism evidence="5 6">
    <name type="scientific">Nonomuraea typhae</name>
    <dbReference type="NCBI Taxonomy" id="2603600"/>
    <lineage>
        <taxon>Bacteria</taxon>
        <taxon>Bacillati</taxon>
        <taxon>Actinomycetota</taxon>
        <taxon>Actinomycetes</taxon>
        <taxon>Streptosporangiales</taxon>
        <taxon>Streptosporangiaceae</taxon>
        <taxon>Nonomuraea</taxon>
    </lineage>
</organism>
<dbReference type="Pfam" id="PF01547">
    <property type="entry name" value="SBP_bac_1"/>
    <property type="match status" value="1"/>
</dbReference>
<evidence type="ECO:0000256" key="4">
    <source>
        <dbReference type="ARBA" id="ARBA00022729"/>
    </source>
</evidence>
<dbReference type="Gene3D" id="3.40.190.10">
    <property type="entry name" value="Periplasmic binding protein-like II"/>
    <property type="match status" value="1"/>
</dbReference>
<sequence length="501" mass="55016">MPDHRNSAMSRRGFLTGVGGLAALAACGSPRGGAAAPAKSGGKQAVITHWDKWATQEPWVKKEVELFQAANPGITIERTLQASGNLENLLDLAARGGNLPDVFMVAQDRLDEHIQQGHVLDLSKYATLEWQKTFPAYSFVEGVNAADGKIYSAPFDGYGTEVQLYLNNQVFKDAGLVEADGTVKIPKTWDDVTLFAEQITKKGNGSVHGLGFGNSAFPIISWWVSFFVNGSGTPATLPSSTPGGLDPRTGKFTLRTERPYLDFLTLFLEWRDKGYIFPQSLSIDDEISRQHFARGKFGMIVGGVWNQPGWTDLGFTDYTTVTMVPQDGQRKSFFYRGAGSVHLAVSATAKNPDQAWEWFRWWHGKEAAARFVQELKGGVSIHPEANDPGKIDFAPFAQFVAGAELVLPGPQPSLRNPATIHVVPKPVTPSFEDICTGLYTGQIKDMRAALAKLAEDLEREFVKALEKAGKDGHKVSRDDYVFADWDITKPYKWDIPAYLGA</sequence>
<gene>
    <name evidence="5" type="ORF">ACIBG2_11150</name>
</gene>
<dbReference type="EMBL" id="JBITGY010000003">
    <property type="protein sequence ID" value="MFI6497936.1"/>
    <property type="molecule type" value="Genomic_DNA"/>
</dbReference>
<dbReference type="InterPro" id="IPR006311">
    <property type="entry name" value="TAT_signal"/>
</dbReference>
<dbReference type="PANTHER" id="PTHR43649:SF31">
    <property type="entry name" value="SN-GLYCEROL-3-PHOSPHATE-BINDING PERIPLASMIC PROTEIN UGPB"/>
    <property type="match status" value="1"/>
</dbReference>
<evidence type="ECO:0000313" key="6">
    <source>
        <dbReference type="Proteomes" id="UP001612741"/>
    </source>
</evidence>
<protein>
    <submittedName>
        <fullName evidence="5">ABC transporter substrate-binding protein</fullName>
    </submittedName>
</protein>